<evidence type="ECO:0000256" key="4">
    <source>
        <dbReference type="PIRSR" id="PIRSR604385-3"/>
    </source>
</evidence>
<dbReference type="NCBIfam" id="TIGR00052">
    <property type="entry name" value="nudix-type nucleoside diphosphatase, YffH/AdpP family"/>
    <property type="match status" value="1"/>
</dbReference>
<gene>
    <name evidence="6" type="ORF">FPD38_01225</name>
</gene>
<dbReference type="PROSITE" id="PS51462">
    <property type="entry name" value="NUDIX"/>
    <property type="match status" value="1"/>
</dbReference>
<dbReference type="GO" id="GO:0006753">
    <property type="term" value="P:nucleoside phosphate metabolic process"/>
    <property type="evidence" value="ECO:0007669"/>
    <property type="project" value="TreeGrafter"/>
</dbReference>
<keyword evidence="3" id="KW-0460">Magnesium</keyword>
<keyword evidence="2 6" id="KW-0378">Hydrolase</keyword>
<dbReference type="Proteomes" id="UP000321629">
    <property type="component" value="Unassembled WGS sequence"/>
</dbReference>
<feature type="domain" description="Nudix hydrolase" evidence="5">
    <location>
        <begin position="36"/>
        <end position="182"/>
    </location>
</feature>
<evidence type="ECO:0000256" key="3">
    <source>
        <dbReference type="PIRSR" id="PIRSR604385-2"/>
    </source>
</evidence>
<organism evidence="6 7">
    <name type="scientific">Campylobacter volucris</name>
    <dbReference type="NCBI Taxonomy" id="1031542"/>
    <lineage>
        <taxon>Bacteria</taxon>
        <taxon>Pseudomonadati</taxon>
        <taxon>Campylobacterota</taxon>
        <taxon>Epsilonproteobacteria</taxon>
        <taxon>Campylobacterales</taxon>
        <taxon>Campylobacteraceae</taxon>
        <taxon>Campylobacter</taxon>
    </lineage>
</organism>
<sequence length="193" mass="22649">MKNLKEERFTHSKYITPKRYSYQGKDEKTYTWDFIEAMDSVSVFLYHTQKDSFLFVKQFRIPLWDYQKRNNITIDNMGYSVELCSGLVDKKLSLEEIAKEECVEELGYHPSSVEFIGEYYAGFGSGVNRQFLYFASISEEDKVGNGGGIDGEDIKPVWIKRDEFEKFSKANPIKTPLLEFAYLWFKDRKSILN</sequence>
<dbReference type="Gene3D" id="3.90.79.10">
    <property type="entry name" value="Nucleoside Triphosphate Pyrophosphohydrolase"/>
    <property type="match status" value="1"/>
</dbReference>
<feature type="binding site" evidence="3">
    <location>
        <position position="105"/>
    </location>
    <ligand>
        <name>Mg(2+)</name>
        <dbReference type="ChEBI" id="CHEBI:18420"/>
        <label>1</label>
    </ligand>
</feature>
<evidence type="ECO:0000256" key="1">
    <source>
        <dbReference type="ARBA" id="ARBA00001946"/>
    </source>
</evidence>
<dbReference type="EMBL" id="VOWJ01000013">
    <property type="protein sequence ID" value="TXE89347.1"/>
    <property type="molecule type" value="Genomic_DNA"/>
</dbReference>
<comment type="caution">
    <text evidence="6">The sequence shown here is derived from an EMBL/GenBank/DDBJ whole genome shotgun (WGS) entry which is preliminary data.</text>
</comment>
<dbReference type="Pfam" id="PF00293">
    <property type="entry name" value="NUDIX"/>
    <property type="match status" value="1"/>
</dbReference>
<dbReference type="GO" id="GO:0019693">
    <property type="term" value="P:ribose phosphate metabolic process"/>
    <property type="evidence" value="ECO:0007669"/>
    <property type="project" value="TreeGrafter"/>
</dbReference>
<evidence type="ECO:0000256" key="2">
    <source>
        <dbReference type="ARBA" id="ARBA00022801"/>
    </source>
</evidence>
<dbReference type="AlphaFoldDB" id="A0A5C7E3V7"/>
<dbReference type="InterPro" id="IPR000086">
    <property type="entry name" value="NUDIX_hydrolase_dom"/>
</dbReference>
<dbReference type="InterPro" id="IPR015797">
    <property type="entry name" value="NUDIX_hydrolase-like_dom_sf"/>
</dbReference>
<proteinExistence type="predicted"/>
<keyword evidence="3" id="KW-0479">Metal-binding</keyword>
<dbReference type="PANTHER" id="PTHR11839:SF15">
    <property type="entry name" value="URIDINE DIPHOSPHATE GLUCOSE PYROPHOSPHATASE NUDT14"/>
    <property type="match status" value="1"/>
</dbReference>
<feature type="binding site" evidence="3">
    <location>
        <position position="152"/>
    </location>
    <ligand>
        <name>Mg(2+)</name>
        <dbReference type="ChEBI" id="CHEBI:18420"/>
        <label>1</label>
    </ligand>
</feature>
<evidence type="ECO:0000313" key="7">
    <source>
        <dbReference type="Proteomes" id="UP000321629"/>
    </source>
</evidence>
<dbReference type="InterPro" id="IPR004385">
    <property type="entry name" value="NDP_pyrophosphatase"/>
</dbReference>
<accession>A0A5C7E3V7</accession>
<evidence type="ECO:0000259" key="5">
    <source>
        <dbReference type="PROSITE" id="PS51462"/>
    </source>
</evidence>
<reference evidence="6 7" key="1">
    <citation type="submission" date="2019-07" db="EMBL/GenBank/DDBJ databases">
        <title>Rapid identification of Enteric Bacteria from Whole Genome Sequences (WGS) using Average Nucleotide Identity (ANI).</title>
        <authorList>
            <person name="Lane C."/>
        </authorList>
    </citation>
    <scope>NUCLEOTIDE SEQUENCE [LARGE SCALE GENOMIC DNA]</scope>
    <source>
        <strain evidence="6 7">2016D-0084</strain>
    </source>
</reference>
<feature type="short sequence motif" description="Nudix box" evidence="4">
    <location>
        <begin position="86"/>
        <end position="108"/>
    </location>
</feature>
<dbReference type="RefSeq" id="WP_147554981.1">
    <property type="nucleotide sequence ID" value="NZ_VOWJ01000013.1"/>
</dbReference>
<protein>
    <submittedName>
        <fullName evidence="6">NUDIX hydrolase</fullName>
    </submittedName>
</protein>
<dbReference type="PANTHER" id="PTHR11839">
    <property type="entry name" value="UDP/ADP-SUGAR PYROPHOSPHATASE"/>
    <property type="match status" value="1"/>
</dbReference>
<feature type="binding site" evidence="3">
    <location>
        <position position="101"/>
    </location>
    <ligand>
        <name>Mg(2+)</name>
        <dbReference type="ChEBI" id="CHEBI:18420"/>
        <label>1</label>
    </ligand>
</feature>
<evidence type="ECO:0000313" key="6">
    <source>
        <dbReference type="EMBL" id="TXE89347.1"/>
    </source>
</evidence>
<comment type="cofactor">
    <cofactor evidence="1 3">
        <name>Mg(2+)</name>
        <dbReference type="ChEBI" id="CHEBI:18420"/>
    </cofactor>
</comment>
<dbReference type="SUPFAM" id="SSF55811">
    <property type="entry name" value="Nudix"/>
    <property type="match status" value="1"/>
</dbReference>
<dbReference type="GO" id="GO:0016818">
    <property type="term" value="F:hydrolase activity, acting on acid anhydrides, in phosphorus-containing anhydrides"/>
    <property type="evidence" value="ECO:0007669"/>
    <property type="project" value="InterPro"/>
</dbReference>
<name>A0A5C7E3V7_9BACT</name>
<dbReference type="GO" id="GO:0046872">
    <property type="term" value="F:metal ion binding"/>
    <property type="evidence" value="ECO:0007669"/>
    <property type="project" value="UniProtKB-KW"/>
</dbReference>